<organism evidence="9 10">
    <name type="scientific">Drosophila busckii</name>
    <name type="common">Fruit fly</name>
    <dbReference type="NCBI Taxonomy" id="30019"/>
    <lineage>
        <taxon>Eukaryota</taxon>
        <taxon>Metazoa</taxon>
        <taxon>Ecdysozoa</taxon>
        <taxon>Arthropoda</taxon>
        <taxon>Hexapoda</taxon>
        <taxon>Insecta</taxon>
        <taxon>Pterygota</taxon>
        <taxon>Neoptera</taxon>
        <taxon>Endopterygota</taxon>
        <taxon>Diptera</taxon>
        <taxon>Brachycera</taxon>
        <taxon>Muscomorpha</taxon>
        <taxon>Ephydroidea</taxon>
        <taxon>Drosophilidae</taxon>
        <taxon>Drosophila</taxon>
    </lineage>
</organism>
<dbReference type="GO" id="GO:0004709">
    <property type="term" value="F:MAP kinase kinase kinase activity"/>
    <property type="evidence" value="ECO:0007669"/>
    <property type="project" value="TreeGrafter"/>
</dbReference>
<dbReference type="GO" id="GO:0043123">
    <property type="term" value="P:positive regulation of canonical NF-kappaB signal transduction"/>
    <property type="evidence" value="ECO:0007669"/>
    <property type="project" value="TreeGrafter"/>
</dbReference>
<dbReference type="SMR" id="A0A0M4EBP8"/>
<dbReference type="PANTHER" id="PTHR46716:SF1">
    <property type="entry name" value="MITOGEN-ACTIVATED PROTEIN KINASE KINASE KINASE 7"/>
    <property type="match status" value="1"/>
</dbReference>
<evidence type="ECO:0000256" key="7">
    <source>
        <dbReference type="PROSITE-ProRule" id="PRU10141"/>
    </source>
</evidence>
<dbReference type="InterPro" id="IPR017441">
    <property type="entry name" value="Protein_kinase_ATP_BS"/>
</dbReference>
<keyword evidence="2" id="KW-0723">Serine/threonine-protein kinase</keyword>
<protein>
    <submittedName>
        <fullName evidence="9">Pll</fullName>
    </submittedName>
</protein>
<dbReference type="Proteomes" id="UP000494163">
    <property type="component" value="Chromosome 2L"/>
</dbReference>
<dbReference type="InterPro" id="IPR001245">
    <property type="entry name" value="Ser-Thr/Tyr_kinase_cat_dom"/>
</dbReference>
<evidence type="ECO:0000256" key="3">
    <source>
        <dbReference type="ARBA" id="ARBA00022679"/>
    </source>
</evidence>
<dbReference type="Gene3D" id="3.30.200.20">
    <property type="entry name" value="Phosphorylase Kinase, domain 1"/>
    <property type="match status" value="1"/>
</dbReference>
<evidence type="ECO:0000313" key="10">
    <source>
        <dbReference type="Proteomes" id="UP000494163"/>
    </source>
</evidence>
<evidence type="ECO:0000256" key="2">
    <source>
        <dbReference type="ARBA" id="ARBA00022527"/>
    </source>
</evidence>
<dbReference type="Pfam" id="PF07714">
    <property type="entry name" value="PK_Tyr_Ser-Thr"/>
    <property type="match status" value="1"/>
</dbReference>
<keyword evidence="5" id="KW-0418">Kinase</keyword>
<evidence type="ECO:0000256" key="5">
    <source>
        <dbReference type="ARBA" id="ARBA00022777"/>
    </source>
</evidence>
<evidence type="ECO:0000256" key="6">
    <source>
        <dbReference type="ARBA" id="ARBA00022840"/>
    </source>
</evidence>
<dbReference type="PROSITE" id="PS00107">
    <property type="entry name" value="PROTEIN_KINASE_ATP"/>
    <property type="match status" value="1"/>
</dbReference>
<reference evidence="9 10" key="1">
    <citation type="submission" date="2015-08" db="EMBL/GenBank/DDBJ databases">
        <title>Ancestral chromatin configuration constrains chromatin evolution on differentiating sex chromosomes in Drosophila.</title>
        <authorList>
            <person name="Zhou Q."/>
            <person name="Bachtrog D."/>
        </authorList>
    </citation>
    <scope>NUCLEOTIDE SEQUENCE [LARGE SCALE GENOMIC DNA]</scope>
    <source>
        <tissue evidence="9">Whole larvae</tissue>
    </source>
</reference>
<dbReference type="PANTHER" id="PTHR46716">
    <property type="entry name" value="MITOGEN-ACTIVATED PROTEIN KINASE KINASE KINASE 7"/>
    <property type="match status" value="1"/>
</dbReference>
<gene>
    <name evidence="9" type="ORF">Dbus_chr2Lg995</name>
</gene>
<dbReference type="STRING" id="30019.A0A0M4EBP8"/>
<feature type="non-terminal residue" evidence="9">
    <location>
        <position position="1"/>
    </location>
</feature>
<evidence type="ECO:0000259" key="8">
    <source>
        <dbReference type="PROSITE" id="PS50011"/>
    </source>
</evidence>
<accession>A0A0M4EBP8</accession>
<proteinExistence type="inferred from homology"/>
<keyword evidence="4 7" id="KW-0547">Nucleotide-binding</keyword>
<dbReference type="AlphaFoldDB" id="A0A0M4EBP8"/>
<dbReference type="InterPro" id="IPR000719">
    <property type="entry name" value="Prot_kinase_dom"/>
</dbReference>
<feature type="domain" description="Protein kinase" evidence="8">
    <location>
        <begin position="1"/>
        <end position="78"/>
    </location>
</feature>
<dbReference type="InterPro" id="IPR011009">
    <property type="entry name" value="Kinase-like_dom_sf"/>
</dbReference>
<keyword evidence="3" id="KW-0808">Transferase</keyword>
<evidence type="ECO:0000256" key="1">
    <source>
        <dbReference type="ARBA" id="ARBA00006529"/>
    </source>
</evidence>
<keyword evidence="10" id="KW-1185">Reference proteome</keyword>
<dbReference type="SUPFAM" id="SSF56112">
    <property type="entry name" value="Protein kinase-like (PK-like)"/>
    <property type="match status" value="1"/>
</dbReference>
<sequence length="78" mass="8826">KIGYGSFGDVFKAIWGQRIVAVKSIDYHDEKTKQKVDKEVKHLSTVCHENIIRLYGVSLDAQAQKTLLIMEYAENGSL</sequence>
<dbReference type="GO" id="GO:0007254">
    <property type="term" value="P:JNK cascade"/>
    <property type="evidence" value="ECO:0007669"/>
    <property type="project" value="TreeGrafter"/>
</dbReference>
<feature type="non-terminal residue" evidence="9">
    <location>
        <position position="78"/>
    </location>
</feature>
<feature type="binding site" evidence="7">
    <location>
        <position position="23"/>
    </location>
    <ligand>
        <name>ATP</name>
        <dbReference type="ChEBI" id="CHEBI:30616"/>
    </ligand>
</feature>
<keyword evidence="6 7" id="KW-0067">ATP-binding</keyword>
<evidence type="ECO:0000313" key="9">
    <source>
        <dbReference type="EMBL" id="ALC38910.1"/>
    </source>
</evidence>
<dbReference type="GO" id="GO:0006955">
    <property type="term" value="P:immune response"/>
    <property type="evidence" value="ECO:0007669"/>
    <property type="project" value="TreeGrafter"/>
</dbReference>
<dbReference type="OrthoDB" id="10261027at2759"/>
<dbReference type="PROSITE" id="PS50011">
    <property type="entry name" value="PROTEIN_KINASE_DOM"/>
    <property type="match status" value="1"/>
</dbReference>
<name>A0A0M4EBP8_DROBS</name>
<dbReference type="EMBL" id="CP012523">
    <property type="protein sequence ID" value="ALC38910.1"/>
    <property type="molecule type" value="Genomic_DNA"/>
</dbReference>
<dbReference type="GO" id="GO:0005524">
    <property type="term" value="F:ATP binding"/>
    <property type="evidence" value="ECO:0007669"/>
    <property type="project" value="UniProtKB-UniRule"/>
</dbReference>
<evidence type="ECO:0000256" key="4">
    <source>
        <dbReference type="ARBA" id="ARBA00022741"/>
    </source>
</evidence>
<comment type="similarity">
    <text evidence="1">Belongs to the protein kinase superfamily. STE Ser/Thr protein kinase family. MAP kinase kinase kinase subfamily.</text>
</comment>